<dbReference type="InterPro" id="IPR001296">
    <property type="entry name" value="Glyco_trans_1"/>
</dbReference>
<dbReference type="Pfam" id="PF00534">
    <property type="entry name" value="Glycos_transf_1"/>
    <property type="match status" value="1"/>
</dbReference>
<evidence type="ECO:0000313" key="3">
    <source>
        <dbReference type="EMBL" id="MFC4358470.1"/>
    </source>
</evidence>
<feature type="domain" description="Glycosyl transferase family 1" evidence="1">
    <location>
        <begin position="218"/>
        <end position="396"/>
    </location>
</feature>
<comment type="caution">
    <text evidence="3">The sequence shown here is derived from an EMBL/GenBank/DDBJ whole genome shotgun (WGS) entry which is preliminary data.</text>
</comment>
<organism evidence="3 4">
    <name type="scientific">Halobium salinum</name>
    <dbReference type="NCBI Taxonomy" id="1364940"/>
    <lineage>
        <taxon>Archaea</taxon>
        <taxon>Methanobacteriati</taxon>
        <taxon>Methanobacteriota</taxon>
        <taxon>Stenosarchaea group</taxon>
        <taxon>Halobacteria</taxon>
        <taxon>Halobacteriales</taxon>
        <taxon>Haloferacaceae</taxon>
        <taxon>Halobium</taxon>
    </lineage>
</organism>
<dbReference type="InterPro" id="IPR028098">
    <property type="entry name" value="Glyco_trans_4-like_N"/>
</dbReference>
<name>A0ABD5PBY7_9EURY</name>
<keyword evidence="4" id="KW-1185">Reference proteome</keyword>
<dbReference type="SUPFAM" id="SSF53756">
    <property type="entry name" value="UDP-Glycosyltransferase/glycogen phosphorylase"/>
    <property type="match status" value="1"/>
</dbReference>
<dbReference type="CDD" id="cd03794">
    <property type="entry name" value="GT4_WbuB-like"/>
    <property type="match status" value="1"/>
</dbReference>
<dbReference type="RefSeq" id="WP_267623792.1">
    <property type="nucleotide sequence ID" value="NZ_JAODIW010000008.1"/>
</dbReference>
<accession>A0ABD5PBY7</accession>
<evidence type="ECO:0000259" key="2">
    <source>
        <dbReference type="Pfam" id="PF13439"/>
    </source>
</evidence>
<dbReference type="PANTHER" id="PTHR12526">
    <property type="entry name" value="GLYCOSYLTRANSFERASE"/>
    <property type="match status" value="1"/>
</dbReference>
<protein>
    <submittedName>
        <fullName evidence="3">Glycosyltransferase family 4 protein</fullName>
    </submittedName>
</protein>
<proteinExistence type="predicted"/>
<dbReference type="Proteomes" id="UP001595921">
    <property type="component" value="Unassembled WGS sequence"/>
</dbReference>
<dbReference type="Pfam" id="PF13439">
    <property type="entry name" value="Glyco_transf_4"/>
    <property type="match status" value="1"/>
</dbReference>
<evidence type="ECO:0000313" key="4">
    <source>
        <dbReference type="Proteomes" id="UP001595921"/>
    </source>
</evidence>
<gene>
    <name evidence="3" type="ORF">ACFO0N_11020</name>
</gene>
<dbReference type="Gene3D" id="3.40.50.2000">
    <property type="entry name" value="Glycogen Phosphorylase B"/>
    <property type="match status" value="2"/>
</dbReference>
<sequence length="421" mass="45841">MHVCMVLPDPYPPDIRVTKEARALLDAGHEVSLLCRGQPEAADRETVDGIDVVRLGESAPRDRAARLGSAACNLATGAHPRWALAIRRLVRERDADVVHVHDLPLVRTALWALRGSDPALDVPVVADLHENFPEAVRQWRRPHFEGEGTGDLGVRVDALFNPISRWKRIERAVLPQVDRVLTVCEEAARHYHRDCRVLPARTTVVGNTVDLKGFDAEADPADEYADADEFLVTYVGGFGPHRGLETAIEGIAAADAEGKSEGGPEPHLLLVGAGADRHREQLEALISELGVDDRVTFTGWVDFEDVPRYMAASDACLVPHASTPHTDTTVPHKLFQYMAVGAPVIVSDVPPLKRIVEETESGLVVPADDGEAMGEAISTLASDSEEASRLGENGREAVRTKYNWGADAERLVATYEDLVGE</sequence>
<dbReference type="EMBL" id="JBHSDS010000006">
    <property type="protein sequence ID" value="MFC4358470.1"/>
    <property type="molecule type" value="Genomic_DNA"/>
</dbReference>
<reference evidence="3 4" key="1">
    <citation type="journal article" date="2019" name="Int. J. Syst. Evol. Microbiol.">
        <title>The Global Catalogue of Microorganisms (GCM) 10K type strain sequencing project: providing services to taxonomists for standard genome sequencing and annotation.</title>
        <authorList>
            <consortium name="The Broad Institute Genomics Platform"/>
            <consortium name="The Broad Institute Genome Sequencing Center for Infectious Disease"/>
            <person name="Wu L."/>
            <person name="Ma J."/>
        </authorList>
    </citation>
    <scope>NUCLEOTIDE SEQUENCE [LARGE SCALE GENOMIC DNA]</scope>
    <source>
        <strain evidence="3 4">CGMCC 1.12553</strain>
    </source>
</reference>
<feature type="domain" description="Glycosyltransferase subfamily 4-like N-terminal" evidence="2">
    <location>
        <begin position="20"/>
        <end position="211"/>
    </location>
</feature>
<dbReference type="AlphaFoldDB" id="A0ABD5PBY7"/>
<evidence type="ECO:0000259" key="1">
    <source>
        <dbReference type="Pfam" id="PF00534"/>
    </source>
</evidence>